<dbReference type="GO" id="GO:0030687">
    <property type="term" value="C:preribosome, large subunit precursor"/>
    <property type="evidence" value="ECO:0007669"/>
    <property type="project" value="TreeGrafter"/>
</dbReference>
<evidence type="ECO:0000256" key="9">
    <source>
        <dbReference type="ARBA" id="ARBA00023242"/>
    </source>
</evidence>
<evidence type="ECO:0000313" key="12">
    <source>
        <dbReference type="EMBL" id="VTT64015.1"/>
    </source>
</evidence>
<evidence type="ECO:0000256" key="10">
    <source>
        <dbReference type="ARBA" id="ARBA00023274"/>
    </source>
</evidence>
<dbReference type="Gene3D" id="3.90.105.20">
    <property type="match status" value="1"/>
</dbReference>
<dbReference type="InterPro" id="IPR007741">
    <property type="entry name" value="Ribosomal_mL43/mS25/NADH_DH"/>
</dbReference>
<dbReference type="Proteomes" id="UP000760494">
    <property type="component" value="Unassembled WGS sequence"/>
</dbReference>
<dbReference type="PANTHER" id="PTHR45841">
    <property type="entry name" value="MRNA TURNOVER PROTEIN 4 MRTO4"/>
    <property type="match status" value="1"/>
</dbReference>
<gene>
    <name evidence="12" type="ORF">C2S_831</name>
</gene>
<dbReference type="Pfam" id="PF00466">
    <property type="entry name" value="Ribosomal_L10"/>
    <property type="match status" value="1"/>
</dbReference>
<evidence type="ECO:0000256" key="8">
    <source>
        <dbReference type="ARBA" id="ARBA00023128"/>
    </source>
</evidence>
<dbReference type="InterPro" id="IPR043141">
    <property type="entry name" value="Ribosomal_uL10-like_sf"/>
</dbReference>
<dbReference type="InterPro" id="IPR001790">
    <property type="entry name" value="Ribosomal_uL10"/>
</dbReference>
<dbReference type="GO" id="GO:0005840">
    <property type="term" value="C:ribosome"/>
    <property type="evidence" value="ECO:0007669"/>
    <property type="project" value="UniProtKB-KW"/>
</dbReference>
<dbReference type="InterPro" id="IPR051742">
    <property type="entry name" value="Ribosome_Assembly_uL10"/>
</dbReference>
<comment type="subunit">
    <text evidence="5 11">Associates with the pre-60S ribosomal particle.</text>
</comment>
<dbReference type="GO" id="GO:0005739">
    <property type="term" value="C:mitochondrion"/>
    <property type="evidence" value="ECO:0007669"/>
    <property type="project" value="UniProtKB-SubCell"/>
</dbReference>
<keyword evidence="6 11" id="KW-0963">Cytoplasm</keyword>
<keyword evidence="10" id="KW-0687">Ribonucleoprotein</keyword>
<evidence type="ECO:0000256" key="4">
    <source>
        <dbReference type="ARBA" id="ARBA00008889"/>
    </source>
</evidence>
<dbReference type="Gene3D" id="3.40.30.10">
    <property type="entry name" value="Glutaredoxin"/>
    <property type="match status" value="1"/>
</dbReference>
<dbReference type="Pfam" id="PF17777">
    <property type="entry name" value="RL10P_insert"/>
    <property type="match status" value="1"/>
</dbReference>
<dbReference type="SUPFAM" id="SSF160369">
    <property type="entry name" value="Ribosomal protein L10-like"/>
    <property type="match status" value="1"/>
</dbReference>
<keyword evidence="7" id="KW-0689">Ribosomal protein</keyword>
<dbReference type="InterPro" id="IPR043164">
    <property type="entry name" value="Ribosomal_uL10-like_insert_sf"/>
</dbReference>
<dbReference type="GO" id="GO:0006364">
    <property type="term" value="P:rRNA processing"/>
    <property type="evidence" value="ECO:0007669"/>
    <property type="project" value="TreeGrafter"/>
</dbReference>
<organism evidence="12 13">
    <name type="scientific">Fusarium fujikuroi</name>
    <name type="common">Bakanae and foot rot disease fungus</name>
    <name type="synonym">Gibberella fujikuroi</name>
    <dbReference type="NCBI Taxonomy" id="5127"/>
    <lineage>
        <taxon>Eukaryota</taxon>
        <taxon>Fungi</taxon>
        <taxon>Dikarya</taxon>
        <taxon>Ascomycota</taxon>
        <taxon>Pezizomycotina</taxon>
        <taxon>Sordariomycetes</taxon>
        <taxon>Hypocreomycetidae</taxon>
        <taxon>Hypocreales</taxon>
        <taxon>Nectriaceae</taxon>
        <taxon>Fusarium</taxon>
        <taxon>Fusarium fujikuroi species complex</taxon>
    </lineage>
</organism>
<evidence type="ECO:0000256" key="6">
    <source>
        <dbReference type="ARBA" id="ARBA00022490"/>
    </source>
</evidence>
<evidence type="ECO:0000256" key="11">
    <source>
        <dbReference type="RuleBase" id="RU364039"/>
    </source>
</evidence>
<evidence type="ECO:0000256" key="2">
    <source>
        <dbReference type="ARBA" id="ARBA00004173"/>
    </source>
</evidence>
<dbReference type="GO" id="GO:0005730">
    <property type="term" value="C:nucleolus"/>
    <property type="evidence" value="ECO:0007669"/>
    <property type="project" value="UniProtKB-SubCell"/>
</dbReference>
<dbReference type="FunFam" id="3.30.70.1730:FF:000005">
    <property type="entry name" value="Ribosome assembly factor mrt4"/>
    <property type="match status" value="1"/>
</dbReference>
<dbReference type="InterPro" id="IPR033867">
    <property type="entry name" value="Mrt4"/>
</dbReference>
<evidence type="ECO:0000313" key="13">
    <source>
        <dbReference type="Proteomes" id="UP000760494"/>
    </source>
</evidence>
<comment type="subcellular location">
    <subcellularLocation>
        <location evidence="11">Cytoplasm</location>
    </subcellularLocation>
    <subcellularLocation>
        <location evidence="11">Nucleus</location>
        <location evidence="11">Nucleolus</location>
    </subcellularLocation>
    <subcellularLocation>
        <location evidence="2">Mitochondrion</location>
    </subcellularLocation>
</comment>
<dbReference type="InterPro" id="IPR040637">
    <property type="entry name" value="Ribosomal_uL10-like_insert"/>
</dbReference>
<dbReference type="Gene3D" id="3.30.70.1730">
    <property type="match status" value="1"/>
</dbReference>
<dbReference type="FunFam" id="3.90.105.20:FF:000003">
    <property type="entry name" value="Ribosome assembly factor mrt4"/>
    <property type="match status" value="1"/>
</dbReference>
<comment type="function">
    <text evidence="1 11">Component of the ribosome assembly machinery. Nuclear paralog of the ribosomal protein P0, it binds pre-60S subunits at an early stage of assembly in the nucleolus, and is replaced by P0 in cytoplasmic pre-60S subunits and mature 80S ribosomes.</text>
</comment>
<evidence type="ECO:0000256" key="1">
    <source>
        <dbReference type="ARBA" id="ARBA00004046"/>
    </source>
</evidence>
<proteinExistence type="inferred from homology"/>
<sequence>MPKSKRAKVVHLTQVSKKTRENKDKLFQNIRDTVPEYQNCFVFSVDNMRNNHLKDVRRELSDCRLFFGKTKLMAKALGQTPEEAIAPGIEDLSRYLTGTVGLILTNRPVDEILSYFENLAPVDFARAGAVATRDFSIPTGVVYATAGEVPAEHDVPLEHTIEPELRRLGVPTRMVKGRVVLGDEAGQGEEYVVCKEGDVLDSRQTRLLKLFDVCLSEFKVKVLAYWNAASSEVTEAIRQIAKGQNGLGAFILQCKKLDFYYCDWAGSSKGMNGFIKSLLPKFAAANPQVEFSISPRPGKHPVVVGHYINGRTKPICVRNLSPYEILQKAELLRDASGEKLKRYNKAVNSAQPSVRGVWSPYHGKGMVV</sequence>
<dbReference type="GO" id="GO:0000956">
    <property type="term" value="P:nuclear-transcribed mRNA catabolic process"/>
    <property type="evidence" value="ECO:0007669"/>
    <property type="project" value="TreeGrafter"/>
</dbReference>
<dbReference type="AlphaFoldDB" id="A0A5Q3D8A3"/>
<keyword evidence="8" id="KW-0496">Mitochondrion</keyword>
<evidence type="ECO:0000256" key="3">
    <source>
        <dbReference type="ARBA" id="ARBA00006073"/>
    </source>
</evidence>
<dbReference type="InterPro" id="IPR036249">
    <property type="entry name" value="Thioredoxin-like_sf"/>
</dbReference>
<comment type="caution">
    <text evidence="12">The sequence shown here is derived from an EMBL/GenBank/DDBJ whole genome shotgun (WGS) entry which is preliminary data.</text>
</comment>
<keyword evidence="9 11" id="KW-0539">Nucleus</keyword>
<dbReference type="SMART" id="SM00916">
    <property type="entry name" value="L51_S25_CI-B8"/>
    <property type="match status" value="1"/>
</dbReference>
<accession>A0A5Q3D8A3</accession>
<dbReference type="EMBL" id="CABFJX010000112">
    <property type="protein sequence ID" value="VTT64015.1"/>
    <property type="molecule type" value="Genomic_DNA"/>
</dbReference>
<evidence type="ECO:0000256" key="7">
    <source>
        <dbReference type="ARBA" id="ARBA00022980"/>
    </source>
</evidence>
<name>A0A5Q3D8A3_FUSFU</name>
<keyword evidence="11" id="KW-0690">Ribosome biogenesis</keyword>
<evidence type="ECO:0000256" key="5">
    <source>
        <dbReference type="ARBA" id="ARBA00011117"/>
    </source>
</evidence>
<protein>
    <recommendedName>
        <fullName evidence="11">Ribosome assembly factor mrt4</fullName>
    </recommendedName>
</protein>
<dbReference type="Pfam" id="PF05047">
    <property type="entry name" value="L51_S25_CI-B8"/>
    <property type="match status" value="1"/>
</dbReference>
<dbReference type="PANTHER" id="PTHR45841:SF1">
    <property type="entry name" value="MRNA TURNOVER PROTEIN 4 HOMOLOG"/>
    <property type="match status" value="1"/>
</dbReference>
<dbReference type="CDD" id="cd05796">
    <property type="entry name" value="Ribosomal_P0_like"/>
    <property type="match status" value="1"/>
</dbReference>
<reference evidence="12" key="1">
    <citation type="submission" date="2019-05" db="EMBL/GenBank/DDBJ databases">
        <authorList>
            <person name="Piombo E."/>
        </authorList>
    </citation>
    <scope>NUCLEOTIDE SEQUENCE</scope>
    <source>
        <strain evidence="12">C2S</strain>
    </source>
</reference>
<dbReference type="FunFam" id="3.40.30.10:FF:000173">
    <property type="entry name" value="Mitochondrial 54S ribosomal protein"/>
    <property type="match status" value="1"/>
</dbReference>
<comment type="similarity">
    <text evidence="3">Belongs to the mitochondrion-specific ribosomal protein mL43 family.</text>
</comment>
<dbReference type="SUPFAM" id="SSF52833">
    <property type="entry name" value="Thioredoxin-like"/>
    <property type="match status" value="1"/>
</dbReference>
<dbReference type="GO" id="GO:0000027">
    <property type="term" value="P:ribosomal large subunit assembly"/>
    <property type="evidence" value="ECO:0007669"/>
    <property type="project" value="InterPro"/>
</dbReference>
<dbReference type="GO" id="GO:0003723">
    <property type="term" value="F:RNA binding"/>
    <property type="evidence" value="ECO:0007669"/>
    <property type="project" value="TreeGrafter"/>
</dbReference>
<comment type="similarity">
    <text evidence="4 11">Belongs to the universal ribosomal protein uL10 family.</text>
</comment>